<dbReference type="WBParaSite" id="PDA_v2.g10468.t1">
    <property type="protein sequence ID" value="PDA_v2.g10468.t1"/>
    <property type="gene ID" value="PDA_v2.g10468"/>
</dbReference>
<proteinExistence type="predicted"/>
<accession>A0A914P6Z4</accession>
<sequence>MRRSARIAGLTPNPTSISTMPNRKRKVAEIIVPVKQLHFHGPYIRQNWPFRDSLINYTTKTPSNSKAWQKLIKSCKYVFAKNPILVIENLWWDEEDWYASSNNDAGPVDFTKISSKLWITDKFNATCAPPENVSLIIPKIYKCDAKYLSLMNDVISYKDFLFLSSNVEDTVLRENIVKNSDGSIVSLEKLIAVLPKIKSIFL</sequence>
<dbReference type="AlphaFoldDB" id="A0A914P6Z4"/>
<evidence type="ECO:0000313" key="1">
    <source>
        <dbReference type="Proteomes" id="UP000887578"/>
    </source>
</evidence>
<keyword evidence="1" id="KW-1185">Reference proteome</keyword>
<dbReference type="Proteomes" id="UP000887578">
    <property type="component" value="Unplaced"/>
</dbReference>
<name>A0A914P6Z4_9BILA</name>
<evidence type="ECO:0000313" key="2">
    <source>
        <dbReference type="WBParaSite" id="PDA_v2.g10468.t1"/>
    </source>
</evidence>
<protein>
    <submittedName>
        <fullName evidence="2">Uncharacterized protein</fullName>
    </submittedName>
</protein>
<reference evidence="2" key="1">
    <citation type="submission" date="2022-11" db="UniProtKB">
        <authorList>
            <consortium name="WormBaseParasite"/>
        </authorList>
    </citation>
    <scope>IDENTIFICATION</scope>
</reference>
<organism evidence="1 2">
    <name type="scientific">Panagrolaimus davidi</name>
    <dbReference type="NCBI Taxonomy" id="227884"/>
    <lineage>
        <taxon>Eukaryota</taxon>
        <taxon>Metazoa</taxon>
        <taxon>Ecdysozoa</taxon>
        <taxon>Nematoda</taxon>
        <taxon>Chromadorea</taxon>
        <taxon>Rhabditida</taxon>
        <taxon>Tylenchina</taxon>
        <taxon>Panagrolaimomorpha</taxon>
        <taxon>Panagrolaimoidea</taxon>
        <taxon>Panagrolaimidae</taxon>
        <taxon>Panagrolaimus</taxon>
    </lineage>
</organism>